<reference evidence="7" key="1">
    <citation type="submission" date="2019-09" db="EMBL/GenBank/DDBJ databases">
        <title>Characterisation of the sponge microbiome using genome-centric metagenomics.</title>
        <authorList>
            <person name="Engelberts J.P."/>
            <person name="Robbins S.J."/>
            <person name="De Goeij J.M."/>
            <person name="Aranda M."/>
            <person name="Bell S.C."/>
            <person name="Webster N.S."/>
        </authorList>
    </citation>
    <scope>NUCLEOTIDE SEQUENCE</scope>
    <source>
        <strain evidence="7">SB0664_bin_27</strain>
    </source>
</reference>
<dbReference type="PANTHER" id="PTHR43586:SF8">
    <property type="entry name" value="CYSTEINE DESULFURASE 1, CHLOROPLASTIC"/>
    <property type="match status" value="1"/>
</dbReference>
<evidence type="ECO:0000259" key="6">
    <source>
        <dbReference type="Pfam" id="PF00266"/>
    </source>
</evidence>
<evidence type="ECO:0000313" key="7">
    <source>
        <dbReference type="EMBL" id="MXY93573.1"/>
    </source>
</evidence>
<comment type="similarity">
    <text evidence="2">Belongs to the class-V pyridoxal-phosphate-dependent aminotransferase family. Csd subfamily.</text>
</comment>
<keyword evidence="7" id="KW-0808">Transferase</keyword>
<dbReference type="InterPro" id="IPR015421">
    <property type="entry name" value="PyrdxlP-dep_Trfase_major"/>
</dbReference>
<dbReference type="InterPro" id="IPR000192">
    <property type="entry name" value="Aminotrans_V_dom"/>
</dbReference>
<proteinExistence type="inferred from homology"/>
<gene>
    <name evidence="7" type="ORF">F4Y42_09010</name>
</gene>
<dbReference type="Pfam" id="PF00266">
    <property type="entry name" value="Aminotran_5"/>
    <property type="match status" value="1"/>
</dbReference>
<accession>A0A6B0YRX4</accession>
<dbReference type="AlphaFoldDB" id="A0A6B0YRX4"/>
<keyword evidence="3" id="KW-0663">Pyridoxal phosphate</keyword>
<feature type="domain" description="Aminotransferase class V" evidence="6">
    <location>
        <begin position="20"/>
        <end position="376"/>
    </location>
</feature>
<dbReference type="SUPFAM" id="SSF53383">
    <property type="entry name" value="PLP-dependent transferases"/>
    <property type="match status" value="1"/>
</dbReference>
<dbReference type="Gene3D" id="3.90.1150.10">
    <property type="entry name" value="Aspartate Aminotransferase, domain 1"/>
    <property type="match status" value="1"/>
</dbReference>
<keyword evidence="7" id="KW-0032">Aminotransferase</keyword>
<dbReference type="InterPro" id="IPR015424">
    <property type="entry name" value="PyrdxlP-dep_Trfase"/>
</dbReference>
<dbReference type="InterPro" id="IPR020578">
    <property type="entry name" value="Aminotrans_V_PyrdxlP_BS"/>
</dbReference>
<dbReference type="Gene3D" id="3.40.640.10">
    <property type="entry name" value="Type I PLP-dependent aspartate aminotransferase-like (Major domain)"/>
    <property type="match status" value="1"/>
</dbReference>
<sequence length="384" mass="43137">MTMQLSDVRSLTPITHEYAYFQSSGFSPKMEPVIEETNRWAQFQNAGGAAPGIHEKMLEGFEATREKVAQSMNADGDEIVLGENTTIGINIVANGINWQAGDNVILSDKEHPGNRITWYSHVHRYGIELRFLQVVHDEEQMLEQFEQMLDARTRVVSISHVCRRTGQRLPARALVDLAHERGIPVLLDGAQAYGAIPVDMRELDCDFYAFSGHKYIMAPQGTGGFYARRDMIPWVQPSWIGSHSQKDFDLVGGLTLLDEAKRFEFGTRNLADQIGFGKALDFWEEIGWENVFSYIADFTDRLKAALREVSGLTLHTPLPYGKSSGIVTFSLGEFTSAEILEHLKERKVLVAPLELDGSMIRVSTHVFNNEEDLDRLVTGLKAMV</sequence>
<protein>
    <submittedName>
        <fullName evidence="7">Aminotransferase class V-fold PLP-dependent enzyme</fullName>
    </submittedName>
</protein>
<organism evidence="7">
    <name type="scientific">Caldilineaceae bacterium SB0664_bin_27</name>
    <dbReference type="NCBI Taxonomy" id="2605260"/>
    <lineage>
        <taxon>Bacteria</taxon>
        <taxon>Bacillati</taxon>
        <taxon>Chloroflexota</taxon>
        <taxon>Caldilineae</taxon>
        <taxon>Caldilineales</taxon>
        <taxon>Caldilineaceae</taxon>
    </lineage>
</organism>
<evidence type="ECO:0000256" key="3">
    <source>
        <dbReference type="ARBA" id="ARBA00022898"/>
    </source>
</evidence>
<dbReference type="PROSITE" id="PS00595">
    <property type="entry name" value="AA_TRANSFER_CLASS_5"/>
    <property type="match status" value="1"/>
</dbReference>
<comment type="cofactor">
    <cofactor evidence="1 5">
        <name>pyridoxal 5'-phosphate</name>
        <dbReference type="ChEBI" id="CHEBI:597326"/>
    </cofactor>
</comment>
<evidence type="ECO:0000256" key="2">
    <source>
        <dbReference type="ARBA" id="ARBA00010447"/>
    </source>
</evidence>
<dbReference type="PANTHER" id="PTHR43586">
    <property type="entry name" value="CYSTEINE DESULFURASE"/>
    <property type="match status" value="1"/>
</dbReference>
<dbReference type="InterPro" id="IPR015422">
    <property type="entry name" value="PyrdxlP-dep_Trfase_small"/>
</dbReference>
<evidence type="ECO:0000256" key="5">
    <source>
        <dbReference type="RuleBase" id="RU004504"/>
    </source>
</evidence>
<comment type="caution">
    <text evidence="7">The sequence shown here is derived from an EMBL/GenBank/DDBJ whole genome shotgun (WGS) entry which is preliminary data.</text>
</comment>
<dbReference type="GO" id="GO:0031071">
    <property type="term" value="F:cysteine desulfurase activity"/>
    <property type="evidence" value="ECO:0007669"/>
    <property type="project" value="UniProtKB-EC"/>
</dbReference>
<dbReference type="GO" id="GO:0008483">
    <property type="term" value="F:transaminase activity"/>
    <property type="evidence" value="ECO:0007669"/>
    <property type="project" value="UniProtKB-KW"/>
</dbReference>
<comment type="catalytic activity">
    <reaction evidence="4">
        <text>(sulfur carrier)-H + L-cysteine = (sulfur carrier)-SH + L-alanine</text>
        <dbReference type="Rhea" id="RHEA:43892"/>
        <dbReference type="Rhea" id="RHEA-COMP:14737"/>
        <dbReference type="Rhea" id="RHEA-COMP:14739"/>
        <dbReference type="ChEBI" id="CHEBI:29917"/>
        <dbReference type="ChEBI" id="CHEBI:35235"/>
        <dbReference type="ChEBI" id="CHEBI:57972"/>
        <dbReference type="ChEBI" id="CHEBI:64428"/>
        <dbReference type="EC" id="2.8.1.7"/>
    </reaction>
</comment>
<dbReference type="EMBL" id="VXRG01000074">
    <property type="protein sequence ID" value="MXY93573.1"/>
    <property type="molecule type" value="Genomic_DNA"/>
</dbReference>
<name>A0A6B0YRX4_9CHLR</name>
<evidence type="ECO:0000256" key="1">
    <source>
        <dbReference type="ARBA" id="ARBA00001933"/>
    </source>
</evidence>
<evidence type="ECO:0000256" key="4">
    <source>
        <dbReference type="ARBA" id="ARBA00050776"/>
    </source>
</evidence>